<dbReference type="EMBL" id="CM037626">
    <property type="protein sequence ID" value="KAH8012521.1"/>
    <property type="molecule type" value="Genomic_DNA"/>
</dbReference>
<gene>
    <name evidence="1" type="ORF">K3G42_018399</name>
</gene>
<proteinExistence type="predicted"/>
<comment type="caution">
    <text evidence="1">The sequence shown here is derived from an EMBL/GenBank/DDBJ whole genome shotgun (WGS) entry which is preliminary data.</text>
</comment>
<keyword evidence="2" id="KW-1185">Reference proteome</keyword>
<accession>A0ACB8FZ90</accession>
<evidence type="ECO:0000313" key="2">
    <source>
        <dbReference type="Proteomes" id="UP000827872"/>
    </source>
</evidence>
<evidence type="ECO:0000313" key="1">
    <source>
        <dbReference type="EMBL" id="KAH8012521.1"/>
    </source>
</evidence>
<dbReference type="Proteomes" id="UP000827872">
    <property type="component" value="Linkage Group LG13"/>
</dbReference>
<organism evidence="1 2">
    <name type="scientific">Sphaerodactylus townsendi</name>
    <dbReference type="NCBI Taxonomy" id="933632"/>
    <lineage>
        <taxon>Eukaryota</taxon>
        <taxon>Metazoa</taxon>
        <taxon>Chordata</taxon>
        <taxon>Craniata</taxon>
        <taxon>Vertebrata</taxon>
        <taxon>Euteleostomi</taxon>
        <taxon>Lepidosauria</taxon>
        <taxon>Squamata</taxon>
        <taxon>Bifurcata</taxon>
        <taxon>Gekkota</taxon>
        <taxon>Sphaerodactylidae</taxon>
        <taxon>Sphaerodactylus</taxon>
    </lineage>
</organism>
<name>A0ACB8FZ90_9SAUR</name>
<sequence>MGDPSSFILVVLLKLQWEGHFALGLKCGKGWGKSPPQKKPVSTHTEKGAVAYFQLSRWHGCSHGAFYSRVERGGKTALDQAKLSAPSVALWTLQESIISTSSQGSSSAKLSWHAKDLICSSPTFCLSACLFISRT</sequence>
<reference evidence="1" key="1">
    <citation type="submission" date="2021-08" db="EMBL/GenBank/DDBJ databases">
        <title>The first chromosome-level gecko genome reveals the dynamic sex chromosomes of Neotropical dwarf geckos (Sphaerodactylidae: Sphaerodactylus).</title>
        <authorList>
            <person name="Pinto B.J."/>
            <person name="Keating S.E."/>
            <person name="Gamble T."/>
        </authorList>
    </citation>
    <scope>NUCLEOTIDE SEQUENCE</scope>
    <source>
        <strain evidence="1">TG3544</strain>
    </source>
</reference>
<protein>
    <submittedName>
        <fullName evidence="1">Uncharacterized protein</fullName>
    </submittedName>
</protein>